<protein>
    <submittedName>
        <fullName evidence="14">Cytochrome P450 CYP72A219-like</fullName>
    </submittedName>
</protein>
<dbReference type="EMBL" id="CACTIH010005476">
    <property type="protein sequence ID" value="CAA2994566.1"/>
    <property type="molecule type" value="Genomic_DNA"/>
</dbReference>
<reference evidence="14 15" key="1">
    <citation type="submission" date="2019-12" db="EMBL/GenBank/DDBJ databases">
        <authorList>
            <person name="Alioto T."/>
            <person name="Alioto T."/>
            <person name="Gomez Garrido J."/>
        </authorList>
    </citation>
    <scope>NUCLEOTIDE SEQUENCE [LARGE SCALE GENOMIC DNA]</scope>
</reference>
<keyword evidence="3 11" id="KW-0349">Heme</keyword>
<feature type="binding site" description="axial binding residue" evidence="11">
    <location>
        <position position="460"/>
    </location>
    <ligand>
        <name>heme</name>
        <dbReference type="ChEBI" id="CHEBI:30413"/>
    </ligand>
    <ligandPart>
        <name>Fe</name>
        <dbReference type="ChEBI" id="CHEBI:18248"/>
    </ligandPart>
</feature>
<keyword evidence="7 12" id="KW-0560">Oxidoreductase</keyword>
<evidence type="ECO:0000256" key="2">
    <source>
        <dbReference type="ARBA" id="ARBA00010617"/>
    </source>
</evidence>
<dbReference type="PRINTS" id="PR00463">
    <property type="entry name" value="EP450I"/>
</dbReference>
<keyword evidence="10 13" id="KW-0472">Membrane</keyword>
<evidence type="ECO:0000256" key="10">
    <source>
        <dbReference type="ARBA" id="ARBA00023136"/>
    </source>
</evidence>
<accession>A0A8S0SQG3</accession>
<dbReference type="Proteomes" id="UP000594638">
    <property type="component" value="Unassembled WGS sequence"/>
</dbReference>
<dbReference type="InterPro" id="IPR017972">
    <property type="entry name" value="Cyt_P450_CS"/>
</dbReference>
<dbReference type="GO" id="GO:0004497">
    <property type="term" value="F:monooxygenase activity"/>
    <property type="evidence" value="ECO:0007669"/>
    <property type="project" value="UniProtKB-KW"/>
</dbReference>
<dbReference type="SUPFAM" id="SSF48264">
    <property type="entry name" value="Cytochrome P450"/>
    <property type="match status" value="1"/>
</dbReference>
<evidence type="ECO:0000256" key="3">
    <source>
        <dbReference type="ARBA" id="ARBA00022617"/>
    </source>
</evidence>
<dbReference type="PANTHER" id="PTHR24282">
    <property type="entry name" value="CYTOCHROME P450 FAMILY MEMBER"/>
    <property type="match status" value="1"/>
</dbReference>
<evidence type="ECO:0000256" key="8">
    <source>
        <dbReference type="ARBA" id="ARBA00023004"/>
    </source>
</evidence>
<dbReference type="GO" id="GO:0005506">
    <property type="term" value="F:iron ion binding"/>
    <property type="evidence" value="ECO:0007669"/>
    <property type="project" value="InterPro"/>
</dbReference>
<keyword evidence="9 12" id="KW-0503">Monooxygenase</keyword>
<evidence type="ECO:0000256" key="13">
    <source>
        <dbReference type="SAM" id="Phobius"/>
    </source>
</evidence>
<dbReference type="GO" id="GO:0016705">
    <property type="term" value="F:oxidoreductase activity, acting on paired donors, with incorporation or reduction of molecular oxygen"/>
    <property type="evidence" value="ECO:0007669"/>
    <property type="project" value="InterPro"/>
</dbReference>
<dbReference type="InterPro" id="IPR050665">
    <property type="entry name" value="Cytochrome_P450_Monooxygen"/>
</dbReference>
<sequence>MVTLTIAITVFIIILNCVGWKILNWLWLTPMKKEMILRQQGFQGNSYDFRRLLFGDAEENAKVHEEALSRSINVRDETQAAHRILPFVHKTIEKYGDKSFFWAGLRPKVLIMDPELMKTVLVKHTSFIRNYKATNHILQKLITGLPRTEGEEWYKRRVIMNPAFHMENLKEMIPVFQKVSDDVLNQWKKLVSEDGSCTVDVYPYFEYATSKVISETLFASDYSKDKRLYDLIKEMVSMARLTTRIADLPGSKYFPTKTNQKSRKIMNEQRQMLGTLICEREKAIREGKVFQDNLLDLILKSELKRDYGEEEIPEQVKLFFFAGYETTRNLLVWTLVLLSTYQDWQERARQEAFQVFENRKADYQGLSQLKVLSMIVNEVLRLYPPVVELSRLVEEETQLGEYTIPADTQVMLPVVMIHRDPKYWGEDANEFNPNRFAEGVSKATKGNLVYYPFGWGPRNCIGQNYALLEAKLALVDILRNFSFEISPTYRHAPIVIFTLEPQYGAPLILRNLK</sequence>
<evidence type="ECO:0000313" key="15">
    <source>
        <dbReference type="Proteomes" id="UP000594638"/>
    </source>
</evidence>
<dbReference type="GO" id="GO:0016020">
    <property type="term" value="C:membrane"/>
    <property type="evidence" value="ECO:0007669"/>
    <property type="project" value="UniProtKB-SubCell"/>
</dbReference>
<dbReference type="InterPro" id="IPR036396">
    <property type="entry name" value="Cyt_P450_sf"/>
</dbReference>
<dbReference type="GO" id="GO:0020037">
    <property type="term" value="F:heme binding"/>
    <property type="evidence" value="ECO:0007669"/>
    <property type="project" value="InterPro"/>
</dbReference>
<keyword evidence="8 11" id="KW-0408">Iron</keyword>
<keyword evidence="4 13" id="KW-0812">Transmembrane</keyword>
<organism evidence="14 15">
    <name type="scientific">Olea europaea subsp. europaea</name>
    <dbReference type="NCBI Taxonomy" id="158383"/>
    <lineage>
        <taxon>Eukaryota</taxon>
        <taxon>Viridiplantae</taxon>
        <taxon>Streptophyta</taxon>
        <taxon>Embryophyta</taxon>
        <taxon>Tracheophyta</taxon>
        <taxon>Spermatophyta</taxon>
        <taxon>Magnoliopsida</taxon>
        <taxon>eudicotyledons</taxon>
        <taxon>Gunneridae</taxon>
        <taxon>Pentapetalae</taxon>
        <taxon>asterids</taxon>
        <taxon>lamiids</taxon>
        <taxon>Lamiales</taxon>
        <taxon>Oleaceae</taxon>
        <taxon>Oleeae</taxon>
        <taxon>Olea</taxon>
    </lineage>
</organism>
<dbReference type="PRINTS" id="PR00385">
    <property type="entry name" value="P450"/>
</dbReference>
<evidence type="ECO:0000256" key="4">
    <source>
        <dbReference type="ARBA" id="ARBA00022692"/>
    </source>
</evidence>
<dbReference type="Gramene" id="OE9A011072T1">
    <property type="protein sequence ID" value="OE9A011072C1"/>
    <property type="gene ID" value="OE9A011072"/>
</dbReference>
<feature type="transmembrane region" description="Helical" evidence="13">
    <location>
        <begin position="6"/>
        <end position="28"/>
    </location>
</feature>
<comment type="cofactor">
    <cofactor evidence="11">
        <name>heme</name>
        <dbReference type="ChEBI" id="CHEBI:30413"/>
    </cofactor>
</comment>
<keyword evidence="15" id="KW-1185">Reference proteome</keyword>
<dbReference type="Gene3D" id="1.10.630.10">
    <property type="entry name" value="Cytochrome P450"/>
    <property type="match status" value="1"/>
</dbReference>
<evidence type="ECO:0000256" key="1">
    <source>
        <dbReference type="ARBA" id="ARBA00004167"/>
    </source>
</evidence>
<proteinExistence type="inferred from homology"/>
<evidence type="ECO:0000256" key="7">
    <source>
        <dbReference type="ARBA" id="ARBA00023002"/>
    </source>
</evidence>
<evidence type="ECO:0000256" key="9">
    <source>
        <dbReference type="ARBA" id="ARBA00023033"/>
    </source>
</evidence>
<evidence type="ECO:0000256" key="5">
    <source>
        <dbReference type="ARBA" id="ARBA00022723"/>
    </source>
</evidence>
<dbReference type="PANTHER" id="PTHR24282:SF273">
    <property type="entry name" value="CYTOCHROME P450 CYP72A219-LIKE"/>
    <property type="match status" value="1"/>
</dbReference>
<name>A0A8S0SQG3_OLEEU</name>
<keyword evidence="5 11" id="KW-0479">Metal-binding</keyword>
<evidence type="ECO:0000256" key="6">
    <source>
        <dbReference type="ARBA" id="ARBA00022989"/>
    </source>
</evidence>
<keyword evidence="6 13" id="KW-1133">Transmembrane helix</keyword>
<comment type="subcellular location">
    <subcellularLocation>
        <location evidence="1">Membrane</location>
        <topology evidence="1">Single-pass membrane protein</topology>
    </subcellularLocation>
</comment>
<comment type="caution">
    <text evidence="14">The sequence shown here is derived from an EMBL/GenBank/DDBJ whole genome shotgun (WGS) entry which is preliminary data.</text>
</comment>
<dbReference type="InterPro" id="IPR001128">
    <property type="entry name" value="Cyt_P450"/>
</dbReference>
<dbReference type="InterPro" id="IPR002401">
    <property type="entry name" value="Cyt_P450_E_grp-I"/>
</dbReference>
<gene>
    <name evidence="14" type="ORF">OLEA9_A011072</name>
</gene>
<dbReference type="OrthoDB" id="1470350at2759"/>
<dbReference type="PROSITE" id="PS00086">
    <property type="entry name" value="CYTOCHROME_P450"/>
    <property type="match status" value="1"/>
</dbReference>
<evidence type="ECO:0000256" key="11">
    <source>
        <dbReference type="PIRSR" id="PIRSR602401-1"/>
    </source>
</evidence>
<comment type="similarity">
    <text evidence="2 12">Belongs to the cytochrome P450 family.</text>
</comment>
<evidence type="ECO:0000256" key="12">
    <source>
        <dbReference type="RuleBase" id="RU000461"/>
    </source>
</evidence>
<evidence type="ECO:0000313" key="14">
    <source>
        <dbReference type="EMBL" id="CAA2994566.1"/>
    </source>
</evidence>
<dbReference type="Pfam" id="PF00067">
    <property type="entry name" value="p450"/>
    <property type="match status" value="1"/>
</dbReference>
<dbReference type="AlphaFoldDB" id="A0A8S0SQG3"/>